<sequence>MARLATAGAPPGAPDTTSINLERILSRLERTLLSSNSDPKLRRSGFERTKVGANLEHARSLLLRLEHESADIKIQSRKQTVQAELQARREQIKRLTQRLYELNQLDDSEGDSESDEADDDDDDDEDLFPSYAPAKHAEGGLETSHTPQNEALRAAAENLTSSIRARRPQAAAAATTEAAATSTTRGTTTGSTPFPASGRPTTETTTTATTEAMLSHNRAEQEDLTSSLFSMAQALKAQSVKFAQTLDLDKEVLNKTIAGLDKNTDGMDAAGRKMGTLRRMTEGKGWWARMQLYAIIAGLWFVAFAIVFILPKFRF</sequence>
<evidence type="ECO:0008006" key="14">
    <source>
        <dbReference type="Google" id="ProtNLM"/>
    </source>
</evidence>
<feature type="compositionally biased region" description="Acidic residues" evidence="10">
    <location>
        <begin position="104"/>
        <end position="127"/>
    </location>
</feature>
<evidence type="ECO:0000256" key="1">
    <source>
        <dbReference type="ARBA" id="ARBA00004163"/>
    </source>
</evidence>
<keyword evidence="4 11" id="KW-0812">Transmembrane</keyword>
<keyword evidence="5" id="KW-0256">Endoplasmic reticulum</keyword>
<organism evidence="12 13">
    <name type="scientific">Pseudovirgaria hyperparasitica</name>
    <dbReference type="NCBI Taxonomy" id="470096"/>
    <lineage>
        <taxon>Eukaryota</taxon>
        <taxon>Fungi</taxon>
        <taxon>Dikarya</taxon>
        <taxon>Ascomycota</taxon>
        <taxon>Pezizomycotina</taxon>
        <taxon>Dothideomycetes</taxon>
        <taxon>Dothideomycetes incertae sedis</taxon>
        <taxon>Acrospermales</taxon>
        <taxon>Acrospermaceae</taxon>
        <taxon>Pseudovirgaria</taxon>
    </lineage>
</organism>
<reference evidence="12" key="1">
    <citation type="journal article" date="2020" name="Stud. Mycol.">
        <title>101 Dothideomycetes genomes: a test case for predicting lifestyles and emergence of pathogens.</title>
        <authorList>
            <person name="Haridas S."/>
            <person name="Albert R."/>
            <person name="Binder M."/>
            <person name="Bloem J."/>
            <person name="Labutti K."/>
            <person name="Salamov A."/>
            <person name="Andreopoulos B."/>
            <person name="Baker S."/>
            <person name="Barry K."/>
            <person name="Bills G."/>
            <person name="Bluhm B."/>
            <person name="Cannon C."/>
            <person name="Castanera R."/>
            <person name="Culley D."/>
            <person name="Daum C."/>
            <person name="Ezra D."/>
            <person name="Gonzalez J."/>
            <person name="Henrissat B."/>
            <person name="Kuo A."/>
            <person name="Liang C."/>
            <person name="Lipzen A."/>
            <person name="Lutzoni F."/>
            <person name="Magnuson J."/>
            <person name="Mondo S."/>
            <person name="Nolan M."/>
            <person name="Ohm R."/>
            <person name="Pangilinan J."/>
            <person name="Park H.-J."/>
            <person name="Ramirez L."/>
            <person name="Alfaro M."/>
            <person name="Sun H."/>
            <person name="Tritt A."/>
            <person name="Yoshinaga Y."/>
            <person name="Zwiers L.-H."/>
            <person name="Turgeon B."/>
            <person name="Goodwin S."/>
            <person name="Spatafora J."/>
            <person name="Crous P."/>
            <person name="Grigoriev I."/>
        </authorList>
    </citation>
    <scope>NUCLEOTIDE SEQUENCE</scope>
    <source>
        <strain evidence="12">CBS 121739</strain>
    </source>
</reference>
<evidence type="ECO:0000256" key="10">
    <source>
        <dbReference type="SAM" id="MobiDB-lite"/>
    </source>
</evidence>
<keyword evidence="3" id="KW-0813">Transport</keyword>
<dbReference type="OrthoDB" id="3231855at2759"/>
<keyword evidence="8 11" id="KW-1133">Transmembrane helix</keyword>
<dbReference type="GO" id="GO:0005484">
    <property type="term" value="F:SNAP receptor activity"/>
    <property type="evidence" value="ECO:0007669"/>
    <property type="project" value="TreeGrafter"/>
</dbReference>
<dbReference type="InterPro" id="IPR019150">
    <property type="entry name" value="Vesicle_transport_protein_Use1"/>
</dbReference>
<dbReference type="GeneID" id="54484906"/>
<feature type="transmembrane region" description="Helical" evidence="11">
    <location>
        <begin position="286"/>
        <end position="310"/>
    </location>
</feature>
<dbReference type="GO" id="GO:0031201">
    <property type="term" value="C:SNARE complex"/>
    <property type="evidence" value="ECO:0007669"/>
    <property type="project" value="TreeGrafter"/>
</dbReference>
<dbReference type="EMBL" id="ML996571">
    <property type="protein sequence ID" value="KAF2758321.1"/>
    <property type="molecule type" value="Genomic_DNA"/>
</dbReference>
<dbReference type="Proteomes" id="UP000799437">
    <property type="component" value="Unassembled WGS sequence"/>
</dbReference>
<dbReference type="GO" id="GO:0005789">
    <property type="term" value="C:endoplasmic reticulum membrane"/>
    <property type="evidence" value="ECO:0007669"/>
    <property type="project" value="UniProtKB-SubCell"/>
</dbReference>
<evidence type="ECO:0000313" key="12">
    <source>
        <dbReference type="EMBL" id="KAF2758321.1"/>
    </source>
</evidence>
<dbReference type="RefSeq" id="XP_033600772.1">
    <property type="nucleotide sequence ID" value="XM_033743852.1"/>
</dbReference>
<evidence type="ECO:0000256" key="3">
    <source>
        <dbReference type="ARBA" id="ARBA00022448"/>
    </source>
</evidence>
<feature type="region of interest" description="Disordered" evidence="10">
    <location>
        <begin position="165"/>
        <end position="207"/>
    </location>
</feature>
<keyword evidence="6" id="KW-0931">ER-Golgi transport</keyword>
<evidence type="ECO:0000256" key="2">
    <source>
        <dbReference type="ARBA" id="ARBA00007891"/>
    </source>
</evidence>
<dbReference type="GO" id="GO:0015031">
    <property type="term" value="P:protein transport"/>
    <property type="evidence" value="ECO:0007669"/>
    <property type="project" value="UniProtKB-KW"/>
</dbReference>
<keyword evidence="13" id="KW-1185">Reference proteome</keyword>
<evidence type="ECO:0000256" key="6">
    <source>
        <dbReference type="ARBA" id="ARBA00022892"/>
    </source>
</evidence>
<evidence type="ECO:0000313" key="13">
    <source>
        <dbReference type="Proteomes" id="UP000799437"/>
    </source>
</evidence>
<name>A0A6A6WB34_9PEZI</name>
<comment type="subcellular location">
    <subcellularLocation>
        <location evidence="1">Endoplasmic reticulum membrane</location>
        <topology evidence="1">Single-pass type IV membrane protein</topology>
    </subcellularLocation>
</comment>
<dbReference type="PANTHER" id="PTHR13050:SF7">
    <property type="entry name" value="VESICLE TRANSPORT PROTEIN USE1"/>
    <property type="match status" value="1"/>
</dbReference>
<keyword evidence="7" id="KW-0653">Protein transport</keyword>
<dbReference type="PANTHER" id="PTHR13050">
    <property type="entry name" value="USE1-LIKE PROTEIN"/>
    <property type="match status" value="1"/>
</dbReference>
<protein>
    <recommendedName>
        <fullName evidence="14">Synaptobrevin</fullName>
    </recommendedName>
</protein>
<dbReference type="AlphaFoldDB" id="A0A6A6WB34"/>
<evidence type="ECO:0000256" key="5">
    <source>
        <dbReference type="ARBA" id="ARBA00022824"/>
    </source>
</evidence>
<evidence type="ECO:0000256" key="9">
    <source>
        <dbReference type="ARBA" id="ARBA00023136"/>
    </source>
</evidence>
<dbReference type="GO" id="GO:0006890">
    <property type="term" value="P:retrograde vesicle-mediated transport, Golgi to endoplasmic reticulum"/>
    <property type="evidence" value="ECO:0007669"/>
    <property type="project" value="TreeGrafter"/>
</dbReference>
<feature type="compositionally biased region" description="Low complexity" evidence="10">
    <location>
        <begin position="168"/>
        <end position="193"/>
    </location>
</feature>
<comment type="similarity">
    <text evidence="2">Belongs to the USE1 family.</text>
</comment>
<accession>A0A6A6WB34</accession>
<proteinExistence type="inferred from homology"/>
<feature type="region of interest" description="Disordered" evidence="10">
    <location>
        <begin position="101"/>
        <end position="146"/>
    </location>
</feature>
<gene>
    <name evidence="12" type="ORF">EJ05DRAFT_475652</name>
</gene>
<evidence type="ECO:0000256" key="4">
    <source>
        <dbReference type="ARBA" id="ARBA00022692"/>
    </source>
</evidence>
<evidence type="ECO:0000256" key="11">
    <source>
        <dbReference type="SAM" id="Phobius"/>
    </source>
</evidence>
<evidence type="ECO:0000256" key="7">
    <source>
        <dbReference type="ARBA" id="ARBA00022927"/>
    </source>
</evidence>
<keyword evidence="9 11" id="KW-0472">Membrane</keyword>
<evidence type="ECO:0000256" key="8">
    <source>
        <dbReference type="ARBA" id="ARBA00022989"/>
    </source>
</evidence>